<evidence type="ECO:0000256" key="1">
    <source>
        <dbReference type="ARBA" id="ARBA00006441"/>
    </source>
</evidence>
<dbReference type="PANTHER" id="PTHR21481">
    <property type="entry name" value="PROTEIN CLEC16A"/>
    <property type="match status" value="1"/>
</dbReference>
<feature type="compositionally biased region" description="Basic and acidic residues" evidence="3">
    <location>
        <begin position="338"/>
        <end position="348"/>
    </location>
</feature>
<name>A0A8C6U061_9GOBI</name>
<reference evidence="6" key="1">
    <citation type="submission" date="2025-08" db="UniProtKB">
        <authorList>
            <consortium name="Ensembl"/>
        </authorList>
    </citation>
    <scope>IDENTIFICATION</scope>
</reference>
<organism evidence="6 7">
    <name type="scientific">Neogobius melanostomus</name>
    <name type="common">round goby</name>
    <dbReference type="NCBI Taxonomy" id="47308"/>
    <lineage>
        <taxon>Eukaryota</taxon>
        <taxon>Metazoa</taxon>
        <taxon>Chordata</taxon>
        <taxon>Craniata</taxon>
        <taxon>Vertebrata</taxon>
        <taxon>Euteleostomi</taxon>
        <taxon>Actinopterygii</taxon>
        <taxon>Neopterygii</taxon>
        <taxon>Teleostei</taxon>
        <taxon>Neoteleostei</taxon>
        <taxon>Acanthomorphata</taxon>
        <taxon>Gobiaria</taxon>
        <taxon>Gobiiformes</taxon>
        <taxon>Gobioidei</taxon>
        <taxon>Gobiidae</taxon>
        <taxon>Benthophilinae</taxon>
        <taxon>Neogobiini</taxon>
        <taxon>Neogobius</taxon>
    </lineage>
</organism>
<evidence type="ECO:0000313" key="6">
    <source>
        <dbReference type="Ensembl" id="ENSNMLP00000030060.1"/>
    </source>
</evidence>
<feature type="domain" description="CLEC16A/TT9 C-terminal" evidence="5">
    <location>
        <begin position="220"/>
        <end position="963"/>
    </location>
</feature>
<dbReference type="Ensembl" id="ENSNMLT00000033524.1">
    <property type="protein sequence ID" value="ENSNMLP00000030060.1"/>
    <property type="gene ID" value="ENSNMLG00000017315.1"/>
</dbReference>
<sequence>MTKKYLYHVLTKNTTVTDHNRNLLVETIRSITENLIWGDQNDSSVFDFFLEKNMLAFFLNILRQKSGRYVCVQLLQTLNILFENISHETSLYYLLSNNHVNSIIVHKFDFSDEEIMAYYISFLKTLSLKLNNHTVHFFYNEHTNDFALYTEAIKFFNHPESMVRIAVRTITLNVYKVDNQHMLHYIRDKTAVPYFSNLVWFIGSHVIELDKCVQTDEEHKNRGKLSDLVAEHLDHLHYLNDILIINCEFLNDVLTDHLLNRLFLPLYVYSLINPEIRKINPQVSLYLLSQVFLIIHYKPLVNSLADVILNGDLSVFTQTTDIQSANAGGMRRFAKPPESLERSLEMSRHRGRKRTQKRPNYKNLGEDEEEERAGLGGGEAEDGWDEGRAEREKGKGTEGVAGGSSKGSRASGETAEEIEMVVMDKSKMSELTEQNITDEEKTAAATCMYTHRPFLDMVYTALECTSDDYQALFVLCLLFAISHSKDVLERLQLPAPEQQMSSYSVVLVERLIRIMSHSAQPDGRVRLATLELSCLLLKQSVLSGNNCVIKDVHLACLEGAREESLHLLRTFYKGEEIFLDMFEDEYRSMTSKPLNVEYLMMDASILLPPTGTPLTGIDFVKRLPCGDVEKTRRAIRVFFMLRSLSLQLQGEPETQLPLTRPEDLIKTDDVLDLNNSDLIACMVVSKDGIQAQRFLAVDIYQMSLVEPDTKRLGWGVVKFAGLLQDMQVSGVEDDSRALNIVIHKPSSNPHAKPLPILQANFIFADHIRCIIAKQRLAKGRIQARRMKMQRIAALLDLPVQPSATEVLGFGQTVNASSSGLPFRFYEQSRRASNDPTASRSVFASVDKVPGDFSVVAASSYTTARPPVLALDPSSGSGSTDRCDSVTASTVSAQSPADDRVLQEHTPPGCPATEEGAAPTTAHCPVLAPSLTPAAQPTISLLTDSSTDSLSVESLTLLPPLTRRTCTPAPATPRNQARTPSWRRRERERGRRTRSKRTSQPRR</sequence>
<comment type="similarity">
    <text evidence="1">Belongs to the CLEC16A/gop-1 family.</text>
</comment>
<keyword evidence="7" id="KW-1185">Reference proteome</keyword>
<dbReference type="InterPro" id="IPR019155">
    <property type="entry name" value="CLEC16A/TT9_N"/>
</dbReference>
<feature type="region of interest" description="Disordered" evidence="3">
    <location>
        <begin position="960"/>
        <end position="1002"/>
    </location>
</feature>
<dbReference type="GO" id="GO:1901096">
    <property type="term" value="P:regulation of autophagosome maturation"/>
    <property type="evidence" value="ECO:0007669"/>
    <property type="project" value="TreeGrafter"/>
</dbReference>
<protein>
    <submittedName>
        <fullName evidence="6">C-type lectin domain containing 16A</fullName>
    </submittedName>
</protein>
<evidence type="ECO:0000259" key="4">
    <source>
        <dbReference type="Pfam" id="PF09758"/>
    </source>
</evidence>
<feature type="region of interest" description="Disordered" evidence="3">
    <location>
        <begin position="870"/>
        <end position="917"/>
    </location>
</feature>
<dbReference type="InterPro" id="IPR045820">
    <property type="entry name" value="CLEC16A/TT9_C"/>
</dbReference>
<dbReference type="Pfam" id="PF09758">
    <property type="entry name" value="FPL"/>
    <property type="match status" value="1"/>
</dbReference>
<dbReference type="InterPro" id="IPR039272">
    <property type="entry name" value="CLEC16A/TT9"/>
</dbReference>
<dbReference type="GO" id="GO:0007034">
    <property type="term" value="P:vacuolar transport"/>
    <property type="evidence" value="ECO:0007669"/>
    <property type="project" value="TreeGrafter"/>
</dbReference>
<dbReference type="GO" id="GO:0016197">
    <property type="term" value="P:endosomal transport"/>
    <property type="evidence" value="ECO:0007669"/>
    <property type="project" value="TreeGrafter"/>
</dbReference>
<evidence type="ECO:0000259" key="5">
    <source>
        <dbReference type="Pfam" id="PF19439"/>
    </source>
</evidence>
<dbReference type="GO" id="GO:0005794">
    <property type="term" value="C:Golgi apparatus"/>
    <property type="evidence" value="ECO:0007669"/>
    <property type="project" value="TreeGrafter"/>
</dbReference>
<evidence type="ECO:0000256" key="3">
    <source>
        <dbReference type="SAM" id="MobiDB-lite"/>
    </source>
</evidence>
<feature type="region of interest" description="Disordered" evidence="3">
    <location>
        <begin position="327"/>
        <end position="414"/>
    </location>
</feature>
<dbReference type="PANTHER" id="PTHR21481:SF0">
    <property type="entry name" value="PROTEIN CLEC16A"/>
    <property type="match status" value="1"/>
</dbReference>
<feature type="compositionally biased region" description="Basic residues" evidence="3">
    <location>
        <begin position="349"/>
        <end position="360"/>
    </location>
</feature>
<dbReference type="GO" id="GO:0006914">
    <property type="term" value="P:autophagy"/>
    <property type="evidence" value="ECO:0007669"/>
    <property type="project" value="UniProtKB-KW"/>
</dbReference>
<dbReference type="AlphaFoldDB" id="A0A8C6U061"/>
<feature type="compositionally biased region" description="Basic and acidic residues" evidence="3">
    <location>
        <begin position="385"/>
        <end position="396"/>
    </location>
</feature>
<proteinExistence type="inferred from homology"/>
<dbReference type="Proteomes" id="UP000694523">
    <property type="component" value="Unplaced"/>
</dbReference>
<feature type="compositionally biased region" description="Low complexity" evidence="3">
    <location>
        <begin position="960"/>
        <end position="979"/>
    </location>
</feature>
<evidence type="ECO:0000313" key="7">
    <source>
        <dbReference type="Proteomes" id="UP000694523"/>
    </source>
</evidence>
<dbReference type="GO" id="GO:0005770">
    <property type="term" value="C:late endosome"/>
    <property type="evidence" value="ECO:0007669"/>
    <property type="project" value="TreeGrafter"/>
</dbReference>
<feature type="domain" description="FPL" evidence="4">
    <location>
        <begin position="28"/>
        <end position="175"/>
    </location>
</feature>
<keyword evidence="2" id="KW-0072">Autophagy</keyword>
<feature type="compositionally biased region" description="Basic residues" evidence="3">
    <location>
        <begin position="989"/>
        <end position="1002"/>
    </location>
</feature>
<dbReference type="Pfam" id="PF19439">
    <property type="entry name" value="CLEC16A_C"/>
    <property type="match status" value="1"/>
</dbReference>
<feature type="compositionally biased region" description="Polar residues" evidence="3">
    <location>
        <begin position="873"/>
        <end position="894"/>
    </location>
</feature>
<evidence type="ECO:0000256" key="2">
    <source>
        <dbReference type="ARBA" id="ARBA00023006"/>
    </source>
</evidence>
<accession>A0A8C6U061</accession>
<reference evidence="6" key="2">
    <citation type="submission" date="2025-09" db="UniProtKB">
        <authorList>
            <consortium name="Ensembl"/>
        </authorList>
    </citation>
    <scope>IDENTIFICATION</scope>
</reference>